<dbReference type="Pfam" id="PF12214">
    <property type="entry name" value="TPX2_importin"/>
    <property type="match status" value="1"/>
</dbReference>
<name>A0A8K0D2R9_IGNLU</name>
<dbReference type="EMBL" id="VTPC01003572">
    <property type="protein sequence ID" value="KAF2898343.1"/>
    <property type="molecule type" value="Genomic_DNA"/>
</dbReference>
<evidence type="ECO:0000256" key="5">
    <source>
        <dbReference type="ARBA" id="ARBA00023212"/>
    </source>
</evidence>
<dbReference type="Pfam" id="PF06886">
    <property type="entry name" value="TPX2"/>
    <property type="match status" value="1"/>
</dbReference>
<dbReference type="InterPro" id="IPR027330">
    <property type="entry name" value="TPX2_central_dom"/>
</dbReference>
<feature type="coiled-coil region" evidence="7">
    <location>
        <begin position="466"/>
        <end position="500"/>
    </location>
</feature>
<keyword evidence="7" id="KW-0175">Coiled coil</keyword>
<evidence type="ECO:0000259" key="10">
    <source>
        <dbReference type="Pfam" id="PF12214"/>
    </source>
</evidence>
<dbReference type="PANTHER" id="PTHR14326:SF44">
    <property type="entry name" value="TARGETING PROTEIN FOR XKLP2"/>
    <property type="match status" value="1"/>
</dbReference>
<comment type="caution">
    <text evidence="11">The sequence shown here is derived from an EMBL/GenBank/DDBJ whole genome shotgun (WGS) entry which is preliminary data.</text>
</comment>
<gene>
    <name evidence="11" type="ORF">ILUMI_07827</name>
</gene>
<evidence type="ECO:0000256" key="4">
    <source>
        <dbReference type="ARBA" id="ARBA00022490"/>
    </source>
</evidence>
<dbReference type="GO" id="GO:0005874">
    <property type="term" value="C:microtubule"/>
    <property type="evidence" value="ECO:0007669"/>
    <property type="project" value="InterPro"/>
</dbReference>
<evidence type="ECO:0000256" key="8">
    <source>
        <dbReference type="SAM" id="MobiDB-lite"/>
    </source>
</evidence>
<feature type="compositionally biased region" description="Basic and acidic residues" evidence="8">
    <location>
        <begin position="541"/>
        <end position="553"/>
    </location>
</feature>
<dbReference type="GO" id="GO:0060236">
    <property type="term" value="P:regulation of mitotic spindle organization"/>
    <property type="evidence" value="ECO:0007669"/>
    <property type="project" value="InterPro"/>
</dbReference>
<comment type="subcellular location">
    <subcellularLocation>
        <location evidence="2">Cytoplasm</location>
        <location evidence="2">Cytoskeleton</location>
        <location evidence="2">Spindle</location>
    </subcellularLocation>
    <subcellularLocation>
        <location evidence="1">Nucleus</location>
    </subcellularLocation>
</comment>
<dbReference type="GO" id="GO:0005634">
    <property type="term" value="C:nucleus"/>
    <property type="evidence" value="ECO:0007669"/>
    <property type="project" value="UniProtKB-SubCell"/>
</dbReference>
<feature type="domain" description="TPX2 C-terminal" evidence="9">
    <location>
        <begin position="455"/>
        <end position="528"/>
    </location>
</feature>
<evidence type="ECO:0000259" key="9">
    <source>
        <dbReference type="Pfam" id="PF06886"/>
    </source>
</evidence>
<keyword evidence="4" id="KW-0963">Cytoplasm</keyword>
<accession>A0A8K0D2R9</accession>
<organism evidence="11 12">
    <name type="scientific">Ignelater luminosus</name>
    <name type="common">Cucubano</name>
    <name type="synonym">Pyrophorus luminosus</name>
    <dbReference type="NCBI Taxonomy" id="2038154"/>
    <lineage>
        <taxon>Eukaryota</taxon>
        <taxon>Metazoa</taxon>
        <taxon>Ecdysozoa</taxon>
        <taxon>Arthropoda</taxon>
        <taxon>Hexapoda</taxon>
        <taxon>Insecta</taxon>
        <taxon>Pterygota</taxon>
        <taxon>Neoptera</taxon>
        <taxon>Endopterygota</taxon>
        <taxon>Coleoptera</taxon>
        <taxon>Polyphaga</taxon>
        <taxon>Elateriformia</taxon>
        <taxon>Elateroidea</taxon>
        <taxon>Elateridae</taxon>
        <taxon>Agrypninae</taxon>
        <taxon>Pyrophorini</taxon>
        <taxon>Ignelater</taxon>
    </lineage>
</organism>
<keyword evidence="12" id="KW-1185">Reference proteome</keyword>
<feature type="region of interest" description="Disordered" evidence="8">
    <location>
        <begin position="201"/>
        <end position="225"/>
    </location>
</feature>
<evidence type="ECO:0000256" key="6">
    <source>
        <dbReference type="ARBA" id="ARBA00023242"/>
    </source>
</evidence>
<evidence type="ECO:0000256" key="1">
    <source>
        <dbReference type="ARBA" id="ARBA00004123"/>
    </source>
</evidence>
<evidence type="ECO:0000313" key="11">
    <source>
        <dbReference type="EMBL" id="KAF2898343.1"/>
    </source>
</evidence>
<dbReference type="Proteomes" id="UP000801492">
    <property type="component" value="Unassembled WGS sequence"/>
</dbReference>
<evidence type="ECO:0008006" key="13">
    <source>
        <dbReference type="Google" id="ProtNLM"/>
    </source>
</evidence>
<keyword evidence="6" id="KW-0539">Nucleus</keyword>
<feature type="compositionally biased region" description="Polar residues" evidence="8">
    <location>
        <begin position="526"/>
        <end position="539"/>
    </location>
</feature>
<comment type="similarity">
    <text evidence="3">Belongs to the TPX2 family.</text>
</comment>
<dbReference type="InterPro" id="IPR027329">
    <property type="entry name" value="TPX2_C"/>
</dbReference>
<keyword evidence="5" id="KW-0206">Cytoskeleton</keyword>
<feature type="region of interest" description="Disordered" evidence="8">
    <location>
        <begin position="521"/>
        <end position="553"/>
    </location>
</feature>
<evidence type="ECO:0000256" key="2">
    <source>
        <dbReference type="ARBA" id="ARBA00004186"/>
    </source>
</evidence>
<dbReference type="GO" id="GO:0005819">
    <property type="term" value="C:spindle"/>
    <property type="evidence" value="ECO:0007669"/>
    <property type="project" value="UniProtKB-SubCell"/>
</dbReference>
<sequence length="553" mass="63466">MDRFSYNAPDFLDFSKDLDHEDVKTTEKFFEMEHENHSSALADSPQLINDSGEQGFEYEFYTPLKKTPGKFGDTEKCLRQNPNGLRKSLSMDCIVINEDGASSPEINNEIDIISNGVKKLSTFNNQKTLLKQKISNTMLSRGRSISKDHIDKLSQPKCKCVSQENLCLKKYVSMAEAINQFHLKTPKRFHSTAKTNENLVFKHSGPVPSTIPQSPALATKHRARPNVVLSREEQELKELEEAKKYQIKARPVNPKILNGPVQLKCNVTKKPSTKPEPFKLTEVPLRKTLISPTLPPYEFHAKPLPKSTLEPPKPIIKNILCTNPVTPNLMKRHGVEHTKNEVVQNGIANDKPHTFKLGPTKPLPFSFEQRDKEVLKKREKLINEVIQEEKKAREFHARPAPSNIFKSPASEKSFVKHHHSDASLLKTFKAKPAKVLQMKPFEPKKEEHTTEFSEFTLSTERRAKEREMFEQKKKEKEEELARILKEKEEEMQLKEKEELKKLRILTEYKAQPIRRYREVKPVASKPLTTPISPKFSSKDNIAVDDKENSSSHV</sequence>
<evidence type="ECO:0000313" key="12">
    <source>
        <dbReference type="Proteomes" id="UP000801492"/>
    </source>
</evidence>
<protein>
    <recommendedName>
        <fullName evidence="13">Targeting protein for Xklp2</fullName>
    </recommendedName>
</protein>
<proteinExistence type="inferred from homology"/>
<evidence type="ECO:0000256" key="7">
    <source>
        <dbReference type="SAM" id="Coils"/>
    </source>
</evidence>
<feature type="domain" description="TPX2 central" evidence="10">
    <location>
        <begin position="210"/>
        <end position="310"/>
    </location>
</feature>
<evidence type="ECO:0000256" key="3">
    <source>
        <dbReference type="ARBA" id="ARBA00005885"/>
    </source>
</evidence>
<dbReference type="PANTHER" id="PTHR14326">
    <property type="entry name" value="TARGETING PROTEIN FOR XKLP2"/>
    <property type="match status" value="1"/>
</dbReference>
<dbReference type="OrthoDB" id="1684416at2759"/>
<dbReference type="AlphaFoldDB" id="A0A8K0D2R9"/>
<dbReference type="InterPro" id="IPR009675">
    <property type="entry name" value="TPX2_fam"/>
</dbReference>
<reference evidence="11" key="1">
    <citation type="submission" date="2019-08" db="EMBL/GenBank/DDBJ databases">
        <title>The genome of the North American firefly Photinus pyralis.</title>
        <authorList>
            <consortium name="Photinus pyralis genome working group"/>
            <person name="Fallon T.R."/>
            <person name="Sander Lower S.E."/>
            <person name="Weng J.-K."/>
        </authorList>
    </citation>
    <scope>NUCLEOTIDE SEQUENCE</scope>
    <source>
        <strain evidence="11">TRF0915ILg1</strain>
        <tissue evidence="11">Whole body</tissue>
    </source>
</reference>